<evidence type="ECO:0000313" key="2">
    <source>
        <dbReference type="EMBL" id="KAK4248039.1"/>
    </source>
</evidence>
<feature type="region of interest" description="Disordered" evidence="1">
    <location>
        <begin position="203"/>
        <end position="226"/>
    </location>
</feature>
<feature type="compositionally biased region" description="Low complexity" evidence="1">
    <location>
        <begin position="471"/>
        <end position="484"/>
    </location>
</feature>
<reference evidence="2" key="1">
    <citation type="journal article" date="2023" name="Mol. Phylogenet. Evol.">
        <title>Genome-scale phylogeny and comparative genomics of the fungal order Sordariales.</title>
        <authorList>
            <person name="Hensen N."/>
            <person name="Bonometti L."/>
            <person name="Westerberg I."/>
            <person name="Brannstrom I.O."/>
            <person name="Guillou S."/>
            <person name="Cros-Aarteil S."/>
            <person name="Calhoun S."/>
            <person name="Haridas S."/>
            <person name="Kuo A."/>
            <person name="Mondo S."/>
            <person name="Pangilinan J."/>
            <person name="Riley R."/>
            <person name="LaButti K."/>
            <person name="Andreopoulos B."/>
            <person name="Lipzen A."/>
            <person name="Chen C."/>
            <person name="Yan M."/>
            <person name="Daum C."/>
            <person name="Ng V."/>
            <person name="Clum A."/>
            <person name="Steindorff A."/>
            <person name="Ohm R.A."/>
            <person name="Martin F."/>
            <person name="Silar P."/>
            <person name="Natvig D.O."/>
            <person name="Lalanne C."/>
            <person name="Gautier V."/>
            <person name="Ament-Velasquez S.L."/>
            <person name="Kruys A."/>
            <person name="Hutchinson M.I."/>
            <person name="Powell A.J."/>
            <person name="Barry K."/>
            <person name="Miller A.N."/>
            <person name="Grigoriev I.V."/>
            <person name="Debuchy R."/>
            <person name="Gladieux P."/>
            <person name="Hiltunen Thoren M."/>
            <person name="Johannesson H."/>
        </authorList>
    </citation>
    <scope>NUCLEOTIDE SEQUENCE</scope>
    <source>
        <strain evidence="2">CBS 359.72</strain>
    </source>
</reference>
<feature type="compositionally biased region" description="Basic and acidic residues" evidence="1">
    <location>
        <begin position="459"/>
        <end position="470"/>
    </location>
</feature>
<evidence type="ECO:0000313" key="3">
    <source>
        <dbReference type="Proteomes" id="UP001303647"/>
    </source>
</evidence>
<feature type="region of interest" description="Disordered" evidence="1">
    <location>
        <begin position="247"/>
        <end position="269"/>
    </location>
</feature>
<feature type="compositionally biased region" description="Basic and acidic residues" evidence="1">
    <location>
        <begin position="591"/>
        <end position="606"/>
    </location>
</feature>
<reference evidence="2" key="2">
    <citation type="submission" date="2023-05" db="EMBL/GenBank/DDBJ databases">
        <authorList>
            <consortium name="Lawrence Berkeley National Laboratory"/>
            <person name="Steindorff A."/>
            <person name="Hensen N."/>
            <person name="Bonometti L."/>
            <person name="Westerberg I."/>
            <person name="Brannstrom I.O."/>
            <person name="Guillou S."/>
            <person name="Cros-Aarteil S."/>
            <person name="Calhoun S."/>
            <person name="Haridas S."/>
            <person name="Kuo A."/>
            <person name="Mondo S."/>
            <person name="Pangilinan J."/>
            <person name="Riley R."/>
            <person name="Labutti K."/>
            <person name="Andreopoulos B."/>
            <person name="Lipzen A."/>
            <person name="Chen C."/>
            <person name="Yanf M."/>
            <person name="Daum C."/>
            <person name="Ng V."/>
            <person name="Clum A."/>
            <person name="Ohm R."/>
            <person name="Martin F."/>
            <person name="Silar P."/>
            <person name="Natvig D."/>
            <person name="Lalanne C."/>
            <person name="Gautier V."/>
            <person name="Ament-Velasquez S.L."/>
            <person name="Kruys A."/>
            <person name="Hutchinson M.I."/>
            <person name="Powell A.J."/>
            <person name="Barry K."/>
            <person name="Miller A.N."/>
            <person name="Grigoriev I.V."/>
            <person name="Debuchy R."/>
            <person name="Gladieux P."/>
            <person name="Thoren M.H."/>
            <person name="Johannesson H."/>
        </authorList>
    </citation>
    <scope>NUCLEOTIDE SEQUENCE</scope>
    <source>
        <strain evidence="2">CBS 359.72</strain>
    </source>
</reference>
<comment type="caution">
    <text evidence="2">The sequence shown here is derived from an EMBL/GenBank/DDBJ whole genome shotgun (WGS) entry which is preliminary data.</text>
</comment>
<feature type="compositionally biased region" description="Basic and acidic residues" evidence="1">
    <location>
        <begin position="126"/>
        <end position="137"/>
    </location>
</feature>
<dbReference type="EMBL" id="MU857643">
    <property type="protein sequence ID" value="KAK4248039.1"/>
    <property type="molecule type" value="Genomic_DNA"/>
</dbReference>
<feature type="region of interest" description="Disordered" evidence="1">
    <location>
        <begin position="845"/>
        <end position="932"/>
    </location>
</feature>
<feature type="compositionally biased region" description="Basic residues" evidence="1">
    <location>
        <begin position="730"/>
        <end position="744"/>
    </location>
</feature>
<accession>A0AAN7CTG3</accession>
<feature type="compositionally biased region" description="Basic and acidic residues" evidence="1">
    <location>
        <begin position="203"/>
        <end position="215"/>
    </location>
</feature>
<protein>
    <submittedName>
        <fullName evidence="2">Uncharacterized protein</fullName>
    </submittedName>
</protein>
<dbReference type="AlphaFoldDB" id="A0AAN7CTG3"/>
<dbReference type="Proteomes" id="UP001303647">
    <property type="component" value="Unassembled WGS sequence"/>
</dbReference>
<feature type="compositionally biased region" description="Basic and acidic residues" evidence="1">
    <location>
        <begin position="536"/>
        <end position="547"/>
    </location>
</feature>
<feature type="compositionally biased region" description="Low complexity" evidence="1">
    <location>
        <begin position="657"/>
        <end position="671"/>
    </location>
</feature>
<proteinExistence type="predicted"/>
<feature type="compositionally biased region" description="Acidic residues" evidence="1">
    <location>
        <begin position="850"/>
        <end position="866"/>
    </location>
</feature>
<feature type="region of interest" description="Disordered" evidence="1">
    <location>
        <begin position="795"/>
        <end position="818"/>
    </location>
</feature>
<feature type="compositionally biased region" description="Polar residues" evidence="1">
    <location>
        <begin position="102"/>
        <end position="125"/>
    </location>
</feature>
<feature type="region of interest" description="Disordered" evidence="1">
    <location>
        <begin position="1"/>
        <end position="142"/>
    </location>
</feature>
<keyword evidence="3" id="KW-1185">Reference proteome</keyword>
<feature type="compositionally biased region" description="Basic and acidic residues" evidence="1">
    <location>
        <begin position="516"/>
        <end position="527"/>
    </location>
</feature>
<organism evidence="2 3">
    <name type="scientific">Corynascus novoguineensis</name>
    <dbReference type="NCBI Taxonomy" id="1126955"/>
    <lineage>
        <taxon>Eukaryota</taxon>
        <taxon>Fungi</taxon>
        <taxon>Dikarya</taxon>
        <taxon>Ascomycota</taxon>
        <taxon>Pezizomycotina</taxon>
        <taxon>Sordariomycetes</taxon>
        <taxon>Sordariomycetidae</taxon>
        <taxon>Sordariales</taxon>
        <taxon>Chaetomiaceae</taxon>
        <taxon>Corynascus</taxon>
    </lineage>
</organism>
<evidence type="ECO:0000256" key="1">
    <source>
        <dbReference type="SAM" id="MobiDB-lite"/>
    </source>
</evidence>
<gene>
    <name evidence="2" type="ORF">C7999DRAFT_13943</name>
</gene>
<feature type="compositionally biased region" description="Polar residues" evidence="1">
    <location>
        <begin position="403"/>
        <end position="423"/>
    </location>
</feature>
<feature type="compositionally biased region" description="Basic and acidic residues" evidence="1">
    <location>
        <begin position="895"/>
        <end position="905"/>
    </location>
</feature>
<name>A0AAN7CTG3_9PEZI</name>
<feature type="compositionally biased region" description="Basic residues" evidence="1">
    <location>
        <begin position="12"/>
        <end position="21"/>
    </location>
</feature>
<feature type="region of interest" description="Disordered" evidence="1">
    <location>
        <begin position="288"/>
        <end position="759"/>
    </location>
</feature>
<feature type="compositionally biased region" description="Gly residues" evidence="1">
    <location>
        <begin position="867"/>
        <end position="876"/>
    </location>
</feature>
<feature type="compositionally biased region" description="Basic residues" evidence="1">
    <location>
        <begin position="624"/>
        <end position="637"/>
    </location>
</feature>
<feature type="compositionally biased region" description="Basic and acidic residues" evidence="1">
    <location>
        <begin position="372"/>
        <end position="381"/>
    </location>
</feature>
<sequence>MSPTTWENEYARRHKRRVRKRALTDQLLEKAPKPAPDTGTIQMSKKHSSSLNKHDEAEETVLSSERVAPKPPRIQFGDFVNVDAETSPRQTVPDDVSFFMPISQNGSSTPEAETPGTQELRQTQESSHESHRSKSLEQDWENFQEECDLRNRIQGSASASVQPAEHEALQWSEEYFRMPNSNGNGDARFDKWVVTKLRESQLSKSKHVEAEHHCSEPMQHTDQALSPESICETEANKVTNPEISMEPVQSEEAVHHTELQQPGKPDTSFMELAESLGPAQQMGRVYPTEQAAVEDSPEQDEHPAISALEAASQVQTVHVCGQSDKSKSSINWADLSSDEDDPEIGFLEWKERNLPGYHTPTQPRTEAAMEPEMPKEVDQEQRTSMPPPLPAQPVRVNPPKKMSWSQVVRGGSTQSKNPAQGRNGTAALPDQPAKNTLPWRRGQSQPQKSLDEEFPALSKLEKGKDVDRRSWNSSLISEQSSQPSGNVGEKQAELLNPFSVLQPLVEQFSATGDTGSPKEESEWERDWVSAQEGEGESSKKAATRKPEWMQQAIDDVEREDMARVWESEEALGDKCPGTSSHGESDNFETAPGKEPELVQQQDEGKIAQKTGALVQHTSKEPRGKKGNKKKKKKFKHKTAADITEPGPFTTATQADFPTTPLSPIPLSIIPSDCSSTSTFDPEYSSILTPGGDASPATKSAVESMEPNLVPPLSGSRKPLPREPPSSKQLRGWRRRQRQRQRQRQHNVLEEQPLPSSSAAAVRVRLSKTSINDIVGSGRPLAEYIRVGPKARLPLPSFEGANDDNDAGVAGPPAYRWTPPRYASYEELEKMIAQYGVVEEAVFDIELGERMDDESANGDNGGDDAQEDGGGGNGNGPDDGDGSDDGHGSNNGGNGNDKKAADDGNKNPEGSLDLGEDCDGDEMASKRTRLRVTPDNVEKTSEILLQIQEHVAKFTPTDLHMTLKEWTRTVEEAWSGSDVKGKADG</sequence>